<dbReference type="EMBL" id="JYDJ01000645">
    <property type="protein sequence ID" value="KRX34046.1"/>
    <property type="molecule type" value="Genomic_DNA"/>
</dbReference>
<evidence type="ECO:0000313" key="2">
    <source>
        <dbReference type="Proteomes" id="UP000055048"/>
    </source>
</evidence>
<sequence length="149" mass="17783">MISRIRHLQNDDSITHIKPELYSPESRPTEYNGRCFFDVREFMAHHSHTLNGIRWMRSKEVEYVKYEYLSREPHSDSICGLENMNCIPRASQKFKSMYLSIDAPLTFVLYIRPPCNRRPNAEYRSALQRQSRHRKKTWCPIGRKESCDT</sequence>
<dbReference type="OrthoDB" id="2506647at2759"/>
<gene>
    <name evidence="1" type="ORF">T05_5674</name>
</gene>
<keyword evidence="2" id="KW-1185">Reference proteome</keyword>
<evidence type="ECO:0000313" key="1">
    <source>
        <dbReference type="EMBL" id="KRX34046.1"/>
    </source>
</evidence>
<name>A0A0V0T4Y2_9BILA</name>
<reference evidence="1 2" key="1">
    <citation type="submission" date="2015-01" db="EMBL/GenBank/DDBJ databases">
        <title>Evolution of Trichinella species and genotypes.</title>
        <authorList>
            <person name="Korhonen P.K."/>
            <person name="Edoardo P."/>
            <person name="Giuseppe L.R."/>
            <person name="Gasser R.B."/>
        </authorList>
    </citation>
    <scope>NUCLEOTIDE SEQUENCE [LARGE SCALE GENOMIC DNA]</scope>
    <source>
        <strain evidence="1">ISS417</strain>
    </source>
</reference>
<organism evidence="1 2">
    <name type="scientific">Trichinella murrelli</name>
    <dbReference type="NCBI Taxonomy" id="144512"/>
    <lineage>
        <taxon>Eukaryota</taxon>
        <taxon>Metazoa</taxon>
        <taxon>Ecdysozoa</taxon>
        <taxon>Nematoda</taxon>
        <taxon>Enoplea</taxon>
        <taxon>Dorylaimia</taxon>
        <taxon>Trichinellida</taxon>
        <taxon>Trichinellidae</taxon>
        <taxon>Trichinella</taxon>
    </lineage>
</organism>
<dbReference type="Proteomes" id="UP000055048">
    <property type="component" value="Unassembled WGS sequence"/>
</dbReference>
<comment type="caution">
    <text evidence="1">The sequence shown here is derived from an EMBL/GenBank/DDBJ whole genome shotgun (WGS) entry which is preliminary data.</text>
</comment>
<proteinExistence type="predicted"/>
<protein>
    <submittedName>
        <fullName evidence="1">Uncharacterized protein</fullName>
    </submittedName>
</protein>
<dbReference type="AlphaFoldDB" id="A0A0V0T4Y2"/>
<accession>A0A0V0T4Y2</accession>
<dbReference type="STRING" id="144512.A0A0V0T4Y2"/>